<dbReference type="RefSeq" id="WP_017712868.1">
    <property type="nucleotide sequence ID" value="NZ_KB235937.1"/>
</dbReference>
<feature type="region of interest" description="Disordered" evidence="1">
    <location>
        <begin position="282"/>
        <end position="326"/>
    </location>
</feature>
<dbReference type="SUPFAM" id="SSF52540">
    <property type="entry name" value="P-loop containing nucleoside triphosphate hydrolases"/>
    <property type="match status" value="1"/>
</dbReference>
<name>A0A0M2PXE1_PROHO</name>
<dbReference type="STRING" id="317619.GCA_000332315_02511"/>
<dbReference type="Pfam" id="PF13469">
    <property type="entry name" value="Sulfotransfer_3"/>
    <property type="match status" value="1"/>
</dbReference>
<evidence type="ECO:0008006" key="4">
    <source>
        <dbReference type="Google" id="ProtNLM"/>
    </source>
</evidence>
<sequence>MVPRDNIVPTEGSLAMAASKPQQTVVFILGTAHSGSTLLSLILGSHPQAFAVGELSNLPDFFDQGRSICDICESNCDFWQGRFSRQELQRLTACLWNQRLHPAIPLSVERQVRSFLGRDQIFRPYSQIFAKLPGDPRLIVDSTKTLYWIRQQLKLPEFKAPWGRSTLQPKLLHLVRDGRAVLASTLRRQPQTSVASFSRKWLQRIQESEAFFAGFPVADRYCLRYEDLATDPQATLQHLGQFLGLTMTEDQLRYWENDHHFISGNTGTRSLIMKYRQKYRQSSPPKAPLNLPASGAATPPVTSTTPTPAHPEPHTPGDRGTHGPSRAYNLYAEEVGFQIKLDLRWHRELSAEHLETFQRLTGTANAPYAWDPP</sequence>
<dbReference type="eggNOG" id="ENOG502ZC6K">
    <property type="taxonomic scope" value="Bacteria"/>
</dbReference>
<dbReference type="EMBL" id="AJTX02000006">
    <property type="protein sequence ID" value="KKI99328.1"/>
    <property type="molecule type" value="Genomic_DNA"/>
</dbReference>
<evidence type="ECO:0000313" key="3">
    <source>
        <dbReference type="Proteomes" id="UP000034681"/>
    </source>
</evidence>
<proteinExistence type="predicted"/>
<feature type="compositionally biased region" description="Low complexity" evidence="1">
    <location>
        <begin position="292"/>
        <end position="307"/>
    </location>
</feature>
<dbReference type="Gene3D" id="3.40.50.300">
    <property type="entry name" value="P-loop containing nucleotide triphosphate hydrolases"/>
    <property type="match status" value="1"/>
</dbReference>
<gene>
    <name evidence="2" type="ORF">PROH_16615</name>
</gene>
<evidence type="ECO:0000256" key="1">
    <source>
        <dbReference type="SAM" id="MobiDB-lite"/>
    </source>
</evidence>
<comment type="caution">
    <text evidence="2">The sequence shown here is derived from an EMBL/GenBank/DDBJ whole genome shotgun (WGS) entry which is preliminary data.</text>
</comment>
<dbReference type="GO" id="GO:0006790">
    <property type="term" value="P:sulfur compound metabolic process"/>
    <property type="evidence" value="ECO:0007669"/>
    <property type="project" value="TreeGrafter"/>
</dbReference>
<dbReference type="GO" id="GO:0006044">
    <property type="term" value="P:N-acetylglucosamine metabolic process"/>
    <property type="evidence" value="ECO:0007669"/>
    <property type="project" value="TreeGrafter"/>
</dbReference>
<protein>
    <recommendedName>
        <fullName evidence="4">Sulfotransferase</fullName>
    </recommendedName>
</protein>
<dbReference type="AlphaFoldDB" id="A0A0M2PXE1"/>
<evidence type="ECO:0000313" key="2">
    <source>
        <dbReference type="EMBL" id="KKI99328.1"/>
    </source>
</evidence>
<dbReference type="GO" id="GO:0001517">
    <property type="term" value="F:N-acetylglucosamine 6-O-sulfotransferase activity"/>
    <property type="evidence" value="ECO:0007669"/>
    <property type="project" value="TreeGrafter"/>
</dbReference>
<dbReference type="InterPro" id="IPR051135">
    <property type="entry name" value="Gal/GlcNAc/GalNAc_ST"/>
</dbReference>
<organism evidence="2 3">
    <name type="scientific">Prochlorothrix hollandica PCC 9006 = CALU 1027</name>
    <dbReference type="NCBI Taxonomy" id="317619"/>
    <lineage>
        <taxon>Bacteria</taxon>
        <taxon>Bacillati</taxon>
        <taxon>Cyanobacteriota</taxon>
        <taxon>Cyanophyceae</taxon>
        <taxon>Prochlorotrichales</taxon>
        <taxon>Prochlorotrichaceae</taxon>
        <taxon>Prochlorothrix</taxon>
    </lineage>
</organism>
<reference evidence="2" key="1">
    <citation type="submission" date="2012-04" db="EMBL/GenBank/DDBJ databases">
        <authorList>
            <person name="Borisov I.G."/>
            <person name="Ivanikova N.V."/>
            <person name="Pinevich A.V."/>
        </authorList>
    </citation>
    <scope>NUCLEOTIDE SEQUENCE</scope>
    <source>
        <strain evidence="2">CALU 1027</strain>
    </source>
</reference>
<dbReference type="Proteomes" id="UP000034681">
    <property type="component" value="Unassembled WGS sequence"/>
</dbReference>
<dbReference type="InterPro" id="IPR027417">
    <property type="entry name" value="P-loop_NTPase"/>
</dbReference>
<feature type="compositionally biased region" description="Basic and acidic residues" evidence="1">
    <location>
        <begin position="311"/>
        <end position="321"/>
    </location>
</feature>
<keyword evidence="3" id="KW-1185">Reference proteome</keyword>
<dbReference type="OrthoDB" id="7062607at2"/>
<dbReference type="PANTHER" id="PTHR10704">
    <property type="entry name" value="CARBOHYDRATE SULFOTRANSFERASE"/>
    <property type="match status" value="1"/>
</dbReference>
<dbReference type="PANTHER" id="PTHR10704:SF44">
    <property type="entry name" value="LD35051P-RELATED"/>
    <property type="match status" value="1"/>
</dbReference>
<accession>A0A0M2PXE1</accession>